<sequence>MTPEPPFPLQINLLTATIQELQSHLASGMITSVQLAQEYLKRIEANNYLGLKLRYERLYSELARDSDTGMRTTAGSYALINSVVPEDATVVAKLRAAGAIIIGKANLSEFANLKGEVPSGWSARGGQTQSAYIKGGYAAGGAPGGSSSGSAVGVSAGFAAAAVGTESDGSMLVPCARAGVYGLKATVGLISRTGMVAPIRTADTLGPITRSTYDAALLLGIMAGKDQKDLGKQAVEDAISKMKSLGAITEDPADFPSIQRWMAGNDAYQTVVKTEFKVEIERYLKTMISTDVKNLEDIIEFNNDHADIAFGPEGNERGQTHTVGLTSESYIEALRTRERIDREGGIARVLNDHNLDALVLPAFWIASAFPSLARVIIASRSSTGLVSRPGSDKHYANAMFSYRAAFEAKFPPRAVPTAPELAHAASYTAADR</sequence>
<keyword evidence="2" id="KW-1185">Reference proteome</keyword>
<dbReference type="EMBL" id="JASBWS010000059">
    <property type="protein sequence ID" value="KAJ9103323.1"/>
    <property type="molecule type" value="Genomic_DNA"/>
</dbReference>
<proteinExistence type="predicted"/>
<protein>
    <submittedName>
        <fullName evidence="1">Uncharacterized protein</fullName>
    </submittedName>
</protein>
<reference evidence="1" key="1">
    <citation type="submission" date="2023-04" db="EMBL/GenBank/DDBJ databases">
        <title>Draft Genome sequencing of Naganishia species isolated from polar environments using Oxford Nanopore Technology.</title>
        <authorList>
            <person name="Leo P."/>
            <person name="Venkateswaran K."/>
        </authorList>
    </citation>
    <scope>NUCLEOTIDE SEQUENCE</scope>
    <source>
        <strain evidence="1">MNA-CCFEE 5262</strain>
    </source>
</reference>
<dbReference type="Proteomes" id="UP001230649">
    <property type="component" value="Unassembled WGS sequence"/>
</dbReference>
<gene>
    <name evidence="1" type="ORF">QFC20_004800</name>
</gene>
<accession>A0ACC2VW05</accession>
<comment type="caution">
    <text evidence="1">The sequence shown here is derived from an EMBL/GenBank/DDBJ whole genome shotgun (WGS) entry which is preliminary data.</text>
</comment>
<evidence type="ECO:0000313" key="1">
    <source>
        <dbReference type="EMBL" id="KAJ9103323.1"/>
    </source>
</evidence>
<evidence type="ECO:0000313" key="2">
    <source>
        <dbReference type="Proteomes" id="UP001230649"/>
    </source>
</evidence>
<name>A0ACC2VW05_9TREE</name>
<organism evidence="1 2">
    <name type="scientific">Naganishia adeliensis</name>
    <dbReference type="NCBI Taxonomy" id="92952"/>
    <lineage>
        <taxon>Eukaryota</taxon>
        <taxon>Fungi</taxon>
        <taxon>Dikarya</taxon>
        <taxon>Basidiomycota</taxon>
        <taxon>Agaricomycotina</taxon>
        <taxon>Tremellomycetes</taxon>
        <taxon>Filobasidiales</taxon>
        <taxon>Filobasidiaceae</taxon>
        <taxon>Naganishia</taxon>
    </lineage>
</organism>